<organism evidence="8 9">
    <name type="scientific">Actinoalloteichus caeruleus DSM 43889</name>
    <dbReference type="NCBI Taxonomy" id="1120930"/>
    <lineage>
        <taxon>Bacteria</taxon>
        <taxon>Bacillati</taxon>
        <taxon>Actinomycetota</taxon>
        <taxon>Actinomycetes</taxon>
        <taxon>Pseudonocardiales</taxon>
        <taxon>Pseudonocardiaceae</taxon>
        <taxon>Actinoalloteichus</taxon>
        <taxon>Actinoalloteichus cyanogriseus</taxon>
    </lineage>
</organism>
<feature type="region of interest" description="Disordered" evidence="7">
    <location>
        <begin position="1"/>
        <end position="29"/>
    </location>
</feature>
<dbReference type="EC" id="2.1.1.-" evidence="6"/>
<protein>
    <recommendedName>
        <fullName evidence="6">Ribosomal RNA small subunit methyltransferase G</fullName>
        <ecNumber evidence="6">2.1.1.-</ecNumber>
    </recommendedName>
    <alternativeName>
        <fullName evidence="6">16S rRNA 7-methylguanosine methyltransferase</fullName>
        <shortName evidence="6">16S rRNA m7G methyltransferase</shortName>
    </alternativeName>
</protein>
<dbReference type="SUPFAM" id="SSF53335">
    <property type="entry name" value="S-adenosyl-L-methionine-dependent methyltransferases"/>
    <property type="match status" value="1"/>
</dbReference>
<keyword evidence="4 6" id="KW-0808">Transferase</keyword>
<evidence type="ECO:0000256" key="7">
    <source>
        <dbReference type="SAM" id="MobiDB-lite"/>
    </source>
</evidence>
<keyword evidence="2 6" id="KW-0698">rRNA processing</keyword>
<keyword evidence="1 6" id="KW-0963">Cytoplasm</keyword>
<feature type="compositionally biased region" description="Low complexity" evidence="7">
    <location>
        <begin position="231"/>
        <end position="240"/>
    </location>
</feature>
<feature type="region of interest" description="Disordered" evidence="7">
    <location>
        <begin position="231"/>
        <end position="250"/>
    </location>
</feature>
<dbReference type="NCBIfam" id="TIGR00138">
    <property type="entry name" value="rsmG_gidB"/>
    <property type="match status" value="1"/>
</dbReference>
<dbReference type="InterPro" id="IPR003682">
    <property type="entry name" value="rRNA_ssu_MeTfrase_G"/>
</dbReference>
<dbReference type="RefSeq" id="WP_245588708.1">
    <property type="nucleotide sequence ID" value="NZ_AUBJ02000001.1"/>
</dbReference>
<feature type="binding site" evidence="6">
    <location>
        <position position="161"/>
    </location>
    <ligand>
        <name>S-adenosyl-L-methionine</name>
        <dbReference type="ChEBI" id="CHEBI:59789"/>
    </ligand>
</feature>
<name>A0ABT1JKE9_ACTCY</name>
<dbReference type="EMBL" id="AUBJ02000001">
    <property type="protein sequence ID" value="MCP2332977.1"/>
    <property type="molecule type" value="Genomic_DNA"/>
</dbReference>
<keyword evidence="5 6" id="KW-0949">S-adenosyl-L-methionine</keyword>
<accession>A0ABT1JKE9</accession>
<evidence type="ECO:0000256" key="2">
    <source>
        <dbReference type="ARBA" id="ARBA00022552"/>
    </source>
</evidence>
<comment type="function">
    <text evidence="6">Specifically methylates the N7 position of a guanine in 16S rRNA.</text>
</comment>
<dbReference type="Proteomes" id="UP000791080">
    <property type="component" value="Unassembled WGS sequence"/>
</dbReference>
<comment type="caution">
    <text evidence="6">Lacks conserved residue(s) required for the propagation of feature annotation.</text>
</comment>
<dbReference type="PANTHER" id="PTHR31760">
    <property type="entry name" value="S-ADENOSYL-L-METHIONINE-DEPENDENT METHYLTRANSFERASES SUPERFAMILY PROTEIN"/>
    <property type="match status" value="1"/>
</dbReference>
<feature type="binding site" evidence="6">
    <location>
        <begin position="143"/>
        <end position="144"/>
    </location>
    <ligand>
        <name>S-adenosyl-L-methionine</name>
        <dbReference type="ChEBI" id="CHEBI:59789"/>
    </ligand>
</feature>
<reference evidence="8 9" key="2">
    <citation type="submission" date="2022-06" db="EMBL/GenBank/DDBJ databases">
        <title>Genomic Encyclopedia of Type Strains, Phase I: the one thousand microbial genomes (KMG-I) project.</title>
        <authorList>
            <person name="Kyrpides N."/>
        </authorList>
    </citation>
    <scope>NUCLEOTIDE SEQUENCE [LARGE SCALE GENOMIC DNA]</scope>
    <source>
        <strain evidence="8 9">DSM 43889</strain>
    </source>
</reference>
<evidence type="ECO:0000256" key="3">
    <source>
        <dbReference type="ARBA" id="ARBA00022603"/>
    </source>
</evidence>
<evidence type="ECO:0000313" key="9">
    <source>
        <dbReference type="Proteomes" id="UP000791080"/>
    </source>
</evidence>
<keyword evidence="9" id="KW-1185">Reference proteome</keyword>
<keyword evidence="3 6" id="KW-0489">Methyltransferase</keyword>
<dbReference type="InterPro" id="IPR029063">
    <property type="entry name" value="SAM-dependent_MTases_sf"/>
</dbReference>
<comment type="similarity">
    <text evidence="6">Belongs to the methyltransferase superfamily. RNA methyltransferase RsmG family.</text>
</comment>
<feature type="binding site" evidence="6">
    <location>
        <position position="93"/>
    </location>
    <ligand>
        <name>S-adenosyl-L-methionine</name>
        <dbReference type="ChEBI" id="CHEBI:59789"/>
    </ligand>
</feature>
<evidence type="ECO:0000256" key="4">
    <source>
        <dbReference type="ARBA" id="ARBA00022679"/>
    </source>
</evidence>
<evidence type="ECO:0000256" key="5">
    <source>
        <dbReference type="ARBA" id="ARBA00022691"/>
    </source>
</evidence>
<gene>
    <name evidence="6" type="primary">rsmG</name>
    <name evidence="8" type="ORF">G443_003247</name>
</gene>
<dbReference type="Gene3D" id="3.40.50.150">
    <property type="entry name" value="Vaccinia Virus protein VP39"/>
    <property type="match status" value="1"/>
</dbReference>
<feature type="compositionally biased region" description="Basic residues" evidence="7">
    <location>
        <begin position="241"/>
        <end position="250"/>
    </location>
</feature>
<reference evidence="8 9" key="1">
    <citation type="submission" date="2013-07" db="EMBL/GenBank/DDBJ databases">
        <authorList>
            <consortium name="DOE Joint Genome Institute"/>
            <person name="Reeve W."/>
            <person name="Huntemann M."/>
            <person name="Han J."/>
            <person name="Chen A."/>
            <person name="Kyrpides N."/>
            <person name="Mavromatis K."/>
            <person name="Markowitz V."/>
            <person name="Palaniappan K."/>
            <person name="Ivanova N."/>
            <person name="Schaumberg A."/>
            <person name="Pati A."/>
            <person name="Liolios K."/>
            <person name="Nordberg H.P."/>
            <person name="Cantor M.N."/>
            <person name="Hua S.X."/>
            <person name="Woyke T."/>
        </authorList>
    </citation>
    <scope>NUCLEOTIDE SEQUENCE [LARGE SCALE GENOMIC DNA]</scope>
    <source>
        <strain evidence="8 9">DSM 43889</strain>
    </source>
</reference>
<comment type="subcellular location">
    <subcellularLocation>
        <location evidence="6">Cytoplasm</location>
    </subcellularLocation>
</comment>
<dbReference type="CDD" id="cd02440">
    <property type="entry name" value="AdoMet_MTases"/>
    <property type="match status" value="1"/>
</dbReference>
<evidence type="ECO:0000313" key="8">
    <source>
        <dbReference type="EMBL" id="MCP2332977.1"/>
    </source>
</evidence>
<proteinExistence type="inferred from homology"/>
<evidence type="ECO:0000256" key="6">
    <source>
        <dbReference type="HAMAP-Rule" id="MF_00074"/>
    </source>
</evidence>
<dbReference type="PANTHER" id="PTHR31760:SF0">
    <property type="entry name" value="S-ADENOSYL-L-METHIONINE-DEPENDENT METHYLTRANSFERASES SUPERFAMILY PROTEIN"/>
    <property type="match status" value="1"/>
</dbReference>
<evidence type="ECO:0000256" key="1">
    <source>
        <dbReference type="ARBA" id="ARBA00022490"/>
    </source>
</evidence>
<comment type="caution">
    <text evidence="8">The sequence shown here is derived from an EMBL/GenBank/DDBJ whole genome shotgun (WGS) entry which is preliminary data.</text>
</comment>
<dbReference type="HAMAP" id="MF_00074">
    <property type="entry name" value="16SrRNA_methyltr_G"/>
    <property type="match status" value="1"/>
</dbReference>
<feature type="binding site" evidence="6">
    <location>
        <position position="98"/>
    </location>
    <ligand>
        <name>S-adenosyl-L-methionine</name>
        <dbReference type="ChEBI" id="CHEBI:59789"/>
    </ligand>
</feature>
<dbReference type="Pfam" id="PF02527">
    <property type="entry name" value="GidB"/>
    <property type="match status" value="1"/>
</dbReference>
<sequence length="250" mass="26443">MTERQPPPAGELGRGADDVVLPPASEEEPPAAADLFGDHLPRARRLVDLLVEHGERRGLVGPRELGRLWSRHVLNSAAVQELVPVGSRLIDVGSGAGLPGLPLAIARPDIRMTLLEPMARRVAWLEEAVEVLGLDVAVVRGRAEERQVRSELGGADVVTARAVAPLAKLGTWCLPLLRPGGQLLALKGASAEEEVERDAAALSRAGGSRAHVVRCGAESLAEPTTVVVVERGQAAPPSRRAPARGRRTGR</sequence>